<name>A0A7Y8RJY2_9PSED</name>
<dbReference type="Proteomes" id="UP000543908">
    <property type="component" value="Unassembled WGS sequence"/>
</dbReference>
<evidence type="ECO:0000313" key="1">
    <source>
        <dbReference type="EMBL" id="NWN59910.1"/>
    </source>
</evidence>
<dbReference type="AlphaFoldDB" id="A0A7Y8RJY2"/>
<protein>
    <submittedName>
        <fullName evidence="1">Hydroxyquinol 1,2-dioxygenase</fullName>
    </submittedName>
</protein>
<dbReference type="EMBL" id="JABUHS010000003">
    <property type="protein sequence ID" value="NWN59910.1"/>
    <property type="molecule type" value="Genomic_DNA"/>
</dbReference>
<keyword evidence="1" id="KW-0223">Dioxygenase</keyword>
<dbReference type="GO" id="GO:0051213">
    <property type="term" value="F:dioxygenase activity"/>
    <property type="evidence" value="ECO:0007669"/>
    <property type="project" value="UniProtKB-KW"/>
</dbReference>
<comment type="caution">
    <text evidence="1">The sequence shown here is derived from an EMBL/GenBank/DDBJ whole genome shotgun (WGS) entry which is preliminary data.</text>
</comment>
<keyword evidence="1" id="KW-0560">Oxidoreductase</keyword>
<accession>A0A7Y8RJY2</accession>
<sequence>MAMSAYTVTGSLTHFRKGSLDLFSAKPEHYAFSNIFDVAQRSDFFERVAVTKNIEYVTEVIKIQHDSPWFIAAHDEFALIMDGDVTLTFFTVPPQTLPAPASQGAHLLEAPPSGACMGNVQARRGHLVLLPANTAYRLGSDQPAVALIQTLSGDLTQERWADICARG</sequence>
<organism evidence="1 2">
    <name type="scientific">Pseudomonas allii</name>
    <dbReference type="NCBI Taxonomy" id="2740531"/>
    <lineage>
        <taxon>Bacteria</taxon>
        <taxon>Pseudomonadati</taxon>
        <taxon>Pseudomonadota</taxon>
        <taxon>Gammaproteobacteria</taxon>
        <taxon>Pseudomonadales</taxon>
        <taxon>Pseudomonadaceae</taxon>
        <taxon>Pseudomonas</taxon>
    </lineage>
</organism>
<proteinExistence type="predicted"/>
<reference evidence="1 2" key="1">
    <citation type="submission" date="2020-05" db="EMBL/GenBank/DDBJ databases">
        <title>Onion-isolated Pseudomonas sp.</title>
        <authorList>
            <person name="Fujikawa T."/>
            <person name="Sawada H."/>
        </authorList>
    </citation>
    <scope>NUCLEOTIDE SEQUENCE [LARGE SCALE GENOMIC DNA]</scope>
    <source>
        <strain evidence="1 2">MAFF 301512</strain>
    </source>
</reference>
<gene>
    <name evidence="1" type="ORF">HT123_01290</name>
</gene>
<evidence type="ECO:0000313" key="2">
    <source>
        <dbReference type="Proteomes" id="UP000543908"/>
    </source>
</evidence>